<name>A0A3Q0IR55_DIACI</name>
<dbReference type="AlphaFoldDB" id="A0A3Q0IR55"/>
<dbReference type="Proteomes" id="UP000079169">
    <property type="component" value="Unplaced"/>
</dbReference>
<protein>
    <submittedName>
        <fullName evidence="2">Uncharacterized protein LOC113465987</fullName>
    </submittedName>
</protein>
<reference evidence="2" key="1">
    <citation type="submission" date="2025-08" db="UniProtKB">
        <authorList>
            <consortium name="RefSeq"/>
        </authorList>
    </citation>
    <scope>IDENTIFICATION</scope>
</reference>
<dbReference type="GeneID" id="113465987"/>
<evidence type="ECO:0000313" key="2">
    <source>
        <dbReference type="RefSeq" id="XP_026676825.1"/>
    </source>
</evidence>
<dbReference type="RefSeq" id="XP_026676825.1">
    <property type="nucleotide sequence ID" value="XM_026821024.1"/>
</dbReference>
<accession>A0A3Q0IR55</accession>
<dbReference type="KEGG" id="dci:113465987"/>
<sequence>MLSPKKCKCDYFRTIIPLAKLFPNLADENIFEQLDREWRFIKSSGTLSGELDFISFWNKVFEQKYDISESRPKYPHITKFVKAMLCLPHTSGATEKIMAGVNMHNLKSKLRTKRETPMINSLLLTKEKIKRSSAKDFEITEGLMELAKSANKKMRCLPDDKLG</sequence>
<organism evidence="1 2">
    <name type="scientific">Diaphorina citri</name>
    <name type="common">Asian citrus psyllid</name>
    <dbReference type="NCBI Taxonomy" id="121845"/>
    <lineage>
        <taxon>Eukaryota</taxon>
        <taxon>Metazoa</taxon>
        <taxon>Ecdysozoa</taxon>
        <taxon>Arthropoda</taxon>
        <taxon>Hexapoda</taxon>
        <taxon>Insecta</taxon>
        <taxon>Pterygota</taxon>
        <taxon>Neoptera</taxon>
        <taxon>Paraneoptera</taxon>
        <taxon>Hemiptera</taxon>
        <taxon>Sternorrhyncha</taxon>
        <taxon>Psylloidea</taxon>
        <taxon>Psyllidae</taxon>
        <taxon>Diaphorininae</taxon>
        <taxon>Diaphorina</taxon>
    </lineage>
</organism>
<dbReference type="PaxDb" id="121845-A0A3Q0IR55"/>
<gene>
    <name evidence="2" type="primary">LOC113465987</name>
</gene>
<keyword evidence="1" id="KW-1185">Reference proteome</keyword>
<proteinExistence type="predicted"/>
<evidence type="ECO:0000313" key="1">
    <source>
        <dbReference type="Proteomes" id="UP000079169"/>
    </source>
</evidence>